<evidence type="ECO:0000313" key="2">
    <source>
        <dbReference type="Proteomes" id="UP000326939"/>
    </source>
</evidence>
<dbReference type="Proteomes" id="UP000326939">
    <property type="component" value="Chromosome 19"/>
</dbReference>
<gene>
    <name evidence="1" type="ORF">DKX38_029778</name>
</gene>
<protein>
    <submittedName>
        <fullName evidence="1">Uncharacterized protein</fullName>
    </submittedName>
</protein>
<accession>A0A5N5J3J3</accession>
<proteinExistence type="predicted"/>
<reference evidence="2" key="1">
    <citation type="journal article" date="2019" name="Gigascience">
        <title>De novo genome assembly of the endangered Acer yangbiense, a plant species with extremely small populations endemic to Yunnan Province, China.</title>
        <authorList>
            <person name="Yang J."/>
            <person name="Wariss H.M."/>
            <person name="Tao L."/>
            <person name="Zhang R."/>
            <person name="Yun Q."/>
            <person name="Hollingsworth P."/>
            <person name="Dao Z."/>
            <person name="Luo G."/>
            <person name="Guo H."/>
            <person name="Ma Y."/>
            <person name="Sun W."/>
        </authorList>
    </citation>
    <scope>NUCLEOTIDE SEQUENCE [LARGE SCALE GENOMIC DNA]</scope>
    <source>
        <strain evidence="2">cv. br00</strain>
    </source>
</reference>
<sequence length="72" mass="8133">MAFNIVRAESKFPGKRSRLCHLPDVVHVMEENKGTEEIEGISLDISKLSRQIHLKPDAFTKMDGLRSSTISH</sequence>
<organism evidence="1 2">
    <name type="scientific">Salix brachista</name>
    <dbReference type="NCBI Taxonomy" id="2182728"/>
    <lineage>
        <taxon>Eukaryota</taxon>
        <taxon>Viridiplantae</taxon>
        <taxon>Streptophyta</taxon>
        <taxon>Embryophyta</taxon>
        <taxon>Tracheophyta</taxon>
        <taxon>Spermatophyta</taxon>
        <taxon>Magnoliopsida</taxon>
        <taxon>eudicotyledons</taxon>
        <taxon>Gunneridae</taxon>
        <taxon>Pentapetalae</taxon>
        <taxon>rosids</taxon>
        <taxon>fabids</taxon>
        <taxon>Malpighiales</taxon>
        <taxon>Salicaceae</taxon>
        <taxon>Saliceae</taxon>
        <taxon>Salix</taxon>
    </lineage>
</organism>
<dbReference type="EMBL" id="VDCV01000019">
    <property type="protein sequence ID" value="KAB5512750.1"/>
    <property type="molecule type" value="Genomic_DNA"/>
</dbReference>
<comment type="caution">
    <text evidence="1">The sequence shown here is derived from an EMBL/GenBank/DDBJ whole genome shotgun (WGS) entry which is preliminary data.</text>
</comment>
<evidence type="ECO:0000313" key="1">
    <source>
        <dbReference type="EMBL" id="KAB5512750.1"/>
    </source>
</evidence>
<keyword evidence="2" id="KW-1185">Reference proteome</keyword>
<dbReference type="AlphaFoldDB" id="A0A5N5J3J3"/>
<name>A0A5N5J3J3_9ROSI</name>